<dbReference type="InterPro" id="IPR024969">
    <property type="entry name" value="EIF3F/CSN6-like_C"/>
</dbReference>
<dbReference type="GeneTree" id="ENSGT00950000183073"/>
<accession>H9GNG7</accession>
<dbReference type="GO" id="GO:0005737">
    <property type="term" value="C:cytoplasm"/>
    <property type="evidence" value="ECO:0007669"/>
    <property type="project" value="UniProtKB-SubCell"/>
</dbReference>
<dbReference type="Gene3D" id="3.40.140.10">
    <property type="entry name" value="Cytidine Deaminase, domain 2"/>
    <property type="match status" value="1"/>
</dbReference>
<evidence type="ECO:0000313" key="5">
    <source>
        <dbReference type="Ensembl" id="ENSACAP00000016388.3"/>
    </source>
</evidence>
<dbReference type="PANTHER" id="PTHR10540">
    <property type="entry name" value="EUKARYOTIC TRANSLATION INITIATION FACTOR 3 SUBUNIT F-RELATED"/>
    <property type="match status" value="1"/>
</dbReference>
<keyword evidence="6" id="KW-1185">Reference proteome</keyword>
<evidence type="ECO:0000256" key="3">
    <source>
        <dbReference type="RuleBase" id="RU367006"/>
    </source>
</evidence>
<reference evidence="5" key="1">
    <citation type="submission" date="2009-12" db="EMBL/GenBank/DDBJ databases">
        <title>The Genome Sequence of Anolis carolinensis (Green Anole Lizard).</title>
        <authorList>
            <consortium name="The Genome Sequencing Platform"/>
            <person name="Di Palma F."/>
            <person name="Alfoldi J."/>
            <person name="Heiman D."/>
            <person name="Young S."/>
            <person name="Grabherr M."/>
            <person name="Johnson J."/>
            <person name="Lander E.S."/>
            <person name="Lindblad-Toh K."/>
        </authorList>
    </citation>
    <scope>NUCLEOTIDE SEQUENCE [LARGE SCALE GENOMIC DNA]</scope>
    <source>
        <strain evidence="5">JBL SC #1</strain>
    </source>
</reference>
<dbReference type="STRING" id="28377.ENSACAP00000016388"/>
<proteinExistence type="inferred from homology"/>
<dbReference type="GO" id="GO:0000338">
    <property type="term" value="P:protein deneddylation"/>
    <property type="evidence" value="ECO:0007669"/>
    <property type="project" value="InterPro"/>
</dbReference>
<evidence type="ECO:0000256" key="1">
    <source>
        <dbReference type="ARBA" id="ARBA00010893"/>
    </source>
</evidence>
<dbReference type="InterPro" id="IPR033859">
    <property type="entry name" value="MPN_CSN6"/>
</dbReference>
<dbReference type="CDD" id="cd08063">
    <property type="entry name" value="MPN_CSN6"/>
    <property type="match status" value="1"/>
</dbReference>
<reference evidence="5" key="3">
    <citation type="submission" date="2025-09" db="UniProtKB">
        <authorList>
            <consortium name="Ensembl"/>
        </authorList>
    </citation>
    <scope>IDENTIFICATION</scope>
</reference>
<evidence type="ECO:0000259" key="4">
    <source>
        <dbReference type="Pfam" id="PF13012"/>
    </source>
</evidence>
<dbReference type="Ensembl" id="ENSACAT00000016713.3">
    <property type="protein sequence ID" value="ENSACAP00000016388.3"/>
    <property type="gene ID" value="ENSACAG00000016647.3"/>
</dbReference>
<comment type="subcellular location">
    <subcellularLocation>
        <location evidence="3">Cytoplasm</location>
    </subcellularLocation>
    <subcellularLocation>
        <location evidence="3">Nucleus</location>
    </subcellularLocation>
</comment>
<dbReference type="eggNOG" id="KOG3050">
    <property type="taxonomic scope" value="Eukaryota"/>
</dbReference>
<dbReference type="GO" id="GO:0008180">
    <property type="term" value="C:COP9 signalosome"/>
    <property type="evidence" value="ECO:0000318"/>
    <property type="project" value="GO_Central"/>
</dbReference>
<dbReference type="Pfam" id="PF13012">
    <property type="entry name" value="MitMem_reg"/>
    <property type="match status" value="1"/>
</dbReference>
<dbReference type="Bgee" id="ENSACAG00000016647">
    <property type="expression patterns" value="Expressed in skeletal muscle tissue and 11 other cell types or tissues"/>
</dbReference>
<dbReference type="Proteomes" id="UP000001646">
    <property type="component" value="Unplaced"/>
</dbReference>
<keyword evidence="2 3" id="KW-0736">Signalosome</keyword>
<comment type="similarity">
    <text evidence="1 3">Belongs to the peptidase M67A family. CSN6 subfamily.</text>
</comment>
<sequence>MFHFDLTGFFLTGCKFLWNFARCSRKQQNAIMDKEYYYTKEEQFKPVFKDLEFKGWYTIGGPPNWSDIHVHKQMYEIIENSLFLKLNPISTNPMNKNMDLPFSVFESMIDIINREATMIFAELMYTLATEEAERIEVDHVAQVTATTSGENSTVAEYLTAPSKCFTSVTNIVLNLCALHCRPVLSIDKFKTNFYDQCNTVGLMTYLGTITKTCNTVNKFVNKFNILYDLQGIGLRMQGLFF</sequence>
<dbReference type="HOGENOM" id="CLU_027018_1_3_1"/>
<evidence type="ECO:0000256" key="2">
    <source>
        <dbReference type="ARBA" id="ARBA00022790"/>
    </source>
</evidence>
<evidence type="ECO:0000313" key="6">
    <source>
        <dbReference type="Proteomes" id="UP000001646"/>
    </source>
</evidence>
<dbReference type="PANTHER" id="PTHR10540:SF8">
    <property type="entry name" value="COP9 SIGNALOSOME COMPLEX SUBUNIT 6"/>
    <property type="match status" value="1"/>
</dbReference>
<organism evidence="5 6">
    <name type="scientific">Anolis carolinensis</name>
    <name type="common">Green anole</name>
    <name type="synonym">American chameleon</name>
    <dbReference type="NCBI Taxonomy" id="28377"/>
    <lineage>
        <taxon>Eukaryota</taxon>
        <taxon>Metazoa</taxon>
        <taxon>Chordata</taxon>
        <taxon>Craniata</taxon>
        <taxon>Vertebrata</taxon>
        <taxon>Euteleostomi</taxon>
        <taxon>Lepidosauria</taxon>
        <taxon>Squamata</taxon>
        <taxon>Bifurcata</taxon>
        <taxon>Unidentata</taxon>
        <taxon>Episquamata</taxon>
        <taxon>Toxicofera</taxon>
        <taxon>Iguania</taxon>
        <taxon>Dactyloidae</taxon>
        <taxon>Anolis</taxon>
    </lineage>
</organism>
<keyword evidence="3" id="KW-0539">Nucleus</keyword>
<feature type="domain" description="EIF3F/CSN6-like C-terminal" evidence="4">
    <location>
        <begin position="179"/>
        <end position="221"/>
    </location>
</feature>
<comment type="function">
    <text evidence="3">Component of the COP9 signalosome complex (CSN), a complex involved in various cellular and developmental processes.</text>
</comment>
<protein>
    <recommendedName>
        <fullName evidence="3">COP9 signalosome complex subunit 6</fullName>
    </recommendedName>
</protein>
<dbReference type="AlphaFoldDB" id="H9GNG7"/>
<reference evidence="5" key="2">
    <citation type="submission" date="2025-08" db="UniProtKB">
        <authorList>
            <consortium name="Ensembl"/>
        </authorList>
    </citation>
    <scope>IDENTIFICATION</scope>
</reference>
<keyword evidence="3" id="KW-0963">Cytoplasm</keyword>
<dbReference type="InParanoid" id="H9GNG7"/>
<name>H9GNG7_ANOCA</name>